<proteinExistence type="predicted"/>
<dbReference type="RefSeq" id="XP_031923092.1">
    <property type="nucleotide sequence ID" value="XM_032073327.1"/>
</dbReference>
<organism evidence="2 3">
    <name type="scientific">Aspergillus caelatus</name>
    <dbReference type="NCBI Taxonomy" id="61420"/>
    <lineage>
        <taxon>Eukaryota</taxon>
        <taxon>Fungi</taxon>
        <taxon>Dikarya</taxon>
        <taxon>Ascomycota</taxon>
        <taxon>Pezizomycotina</taxon>
        <taxon>Eurotiomycetes</taxon>
        <taxon>Eurotiomycetidae</taxon>
        <taxon>Eurotiales</taxon>
        <taxon>Aspergillaceae</taxon>
        <taxon>Aspergillus</taxon>
        <taxon>Aspergillus subgen. Circumdati</taxon>
    </lineage>
</organism>
<feature type="compositionally biased region" description="Polar residues" evidence="1">
    <location>
        <begin position="352"/>
        <end position="369"/>
    </location>
</feature>
<dbReference type="GeneID" id="43657773"/>
<gene>
    <name evidence="2" type="ORF">BDV27DRAFT_162075</name>
</gene>
<evidence type="ECO:0000313" key="2">
    <source>
        <dbReference type="EMBL" id="KAE8360011.1"/>
    </source>
</evidence>
<dbReference type="AlphaFoldDB" id="A0A5N6ZQU7"/>
<feature type="region of interest" description="Disordered" evidence="1">
    <location>
        <begin position="346"/>
        <end position="378"/>
    </location>
</feature>
<feature type="region of interest" description="Disordered" evidence="1">
    <location>
        <begin position="271"/>
        <end position="310"/>
    </location>
</feature>
<keyword evidence="3" id="KW-1185">Reference proteome</keyword>
<accession>A0A5N6ZQU7</accession>
<protein>
    <submittedName>
        <fullName evidence="2">Uncharacterized protein</fullName>
    </submittedName>
</protein>
<dbReference type="OrthoDB" id="4445059at2759"/>
<name>A0A5N6ZQU7_9EURO</name>
<sequence>MAPQPSRRLLIFQEARNPQNTAEIVYVPVNKLGLPISGPGPELPSILELPLRILKAFTDIFNQPKYKGWAIMGAGPYHDTSAEGKYYAVLLEQCPCAGKFFLLDFAKTSSGYEPIGFPLQLSEASHILKMVLTGENRPSPSSSSRISDEVVFFEDSVLMQTIANIISYATKSYAYVKSYNDTKHKGYHAIVVATDGPHICANPIRTLCVHNPHGLVSICSGDPSNEYLKDLTEACERYNVHILLLNTNIFDGQAFDSSFSDQPASMLALPGKENTNYHTTKRSNPSVGPSAPRYETENVKTFSPGNSGTEVPGFSSFINPESFSAPQDNQDIIKSENNEMTVTLRDVLLHTPVQSPKDNGSPHSRNEYATGTEGDTPE</sequence>
<reference evidence="2 3" key="1">
    <citation type="submission" date="2019-04" db="EMBL/GenBank/DDBJ databases">
        <title>Friends and foes A comparative genomics studyof 23 Aspergillus species from section Flavi.</title>
        <authorList>
            <consortium name="DOE Joint Genome Institute"/>
            <person name="Kjaerbolling I."/>
            <person name="Vesth T."/>
            <person name="Frisvad J.C."/>
            <person name="Nybo J.L."/>
            <person name="Theobald S."/>
            <person name="Kildgaard S."/>
            <person name="Isbrandt T."/>
            <person name="Kuo A."/>
            <person name="Sato A."/>
            <person name="Lyhne E.K."/>
            <person name="Kogle M.E."/>
            <person name="Wiebenga A."/>
            <person name="Kun R.S."/>
            <person name="Lubbers R.J."/>
            <person name="Makela M.R."/>
            <person name="Barry K."/>
            <person name="Chovatia M."/>
            <person name="Clum A."/>
            <person name="Daum C."/>
            <person name="Haridas S."/>
            <person name="He G."/>
            <person name="LaButti K."/>
            <person name="Lipzen A."/>
            <person name="Mondo S."/>
            <person name="Riley R."/>
            <person name="Salamov A."/>
            <person name="Simmons B.A."/>
            <person name="Magnuson J.K."/>
            <person name="Henrissat B."/>
            <person name="Mortensen U.H."/>
            <person name="Larsen T.O."/>
            <person name="Devries R.P."/>
            <person name="Grigoriev I.V."/>
            <person name="Machida M."/>
            <person name="Baker S.E."/>
            <person name="Andersen M.R."/>
        </authorList>
    </citation>
    <scope>NUCLEOTIDE SEQUENCE [LARGE SCALE GENOMIC DNA]</scope>
    <source>
        <strain evidence="2 3">CBS 763.97</strain>
    </source>
</reference>
<dbReference type="EMBL" id="ML737795">
    <property type="protein sequence ID" value="KAE8360011.1"/>
    <property type="molecule type" value="Genomic_DNA"/>
</dbReference>
<evidence type="ECO:0000313" key="3">
    <source>
        <dbReference type="Proteomes" id="UP000326268"/>
    </source>
</evidence>
<feature type="compositionally biased region" description="Polar residues" evidence="1">
    <location>
        <begin position="299"/>
        <end position="309"/>
    </location>
</feature>
<dbReference type="Proteomes" id="UP000326268">
    <property type="component" value="Unassembled WGS sequence"/>
</dbReference>
<evidence type="ECO:0000256" key="1">
    <source>
        <dbReference type="SAM" id="MobiDB-lite"/>
    </source>
</evidence>
<feature type="compositionally biased region" description="Polar residues" evidence="1">
    <location>
        <begin position="273"/>
        <end position="287"/>
    </location>
</feature>